<gene>
    <name evidence="13" type="ORF">FPZ12_014485</name>
</gene>
<sequence length="450" mass="48431">MTDSAGTFGAVTTDLDEAPAPDQTANVRTVLVSSLIGTTVEWYDFFLYSTAASVVFDKLFFPSENAFVGTMLSFVTFFVGFLARPIGGVLFGHIGDRIGRKRTLITTMVVMGLSTAAMGVLPTYAQVGVLAPLLLVLLRLFQGLAIGGEWAGAVLMAVEYAPPGKRARYGAWPQLGLALGLGLGTGLFALLGNLLDDDQFLTYGWRIAFGLSLVLVVVGLVIRLKVDETPAFERMRRLQGTARIPFVELLRDRTARRNTILGLLSRWSEGAAFNTWAVFFITYATATLKLPRNTVLVQVMLASVVLALMLLVFGRVADSASPRRLYAIGALIYALSVYPAFVAFQTRNALLVGIVLVLLLGVVHSVLYAPQGTLYAQLAPVRLRYTGMSFVYQFSGIYASGLTPLLVTALLAAGGGTPWLACGYLVLTGIVGAAATLALRKRDLFFSTTR</sequence>
<keyword evidence="3" id="KW-0813">Transport</keyword>
<keyword evidence="7 11" id="KW-1133">Transmembrane helix</keyword>
<evidence type="ECO:0000256" key="7">
    <source>
        <dbReference type="ARBA" id="ARBA00022989"/>
    </source>
</evidence>
<dbReference type="InterPro" id="IPR036259">
    <property type="entry name" value="MFS_trans_sf"/>
</dbReference>
<dbReference type="GO" id="GO:0005886">
    <property type="term" value="C:plasma membrane"/>
    <property type="evidence" value="ECO:0007669"/>
    <property type="project" value="UniProtKB-SubCell"/>
</dbReference>
<dbReference type="InterPro" id="IPR020846">
    <property type="entry name" value="MFS_dom"/>
</dbReference>
<feature type="transmembrane region" description="Helical" evidence="11">
    <location>
        <begin position="66"/>
        <end position="91"/>
    </location>
</feature>
<proteinExistence type="inferred from homology"/>
<feature type="transmembrane region" description="Helical" evidence="11">
    <location>
        <begin position="325"/>
        <end position="344"/>
    </location>
</feature>
<dbReference type="Pfam" id="PF00083">
    <property type="entry name" value="Sugar_tr"/>
    <property type="match status" value="1"/>
</dbReference>
<organism evidence="13 14">
    <name type="scientific">Amycolatopsis acidicola</name>
    <dbReference type="NCBI Taxonomy" id="2596893"/>
    <lineage>
        <taxon>Bacteria</taxon>
        <taxon>Bacillati</taxon>
        <taxon>Actinomycetota</taxon>
        <taxon>Actinomycetes</taxon>
        <taxon>Pseudonocardiales</taxon>
        <taxon>Pseudonocardiaceae</taxon>
        <taxon>Amycolatopsis</taxon>
    </lineage>
</organism>
<comment type="function">
    <text evidence="9">May be a proton symporter involved in the uptake of osmolytes such as proline and glycine betaine.</text>
</comment>
<keyword evidence="5 11" id="KW-0812">Transmembrane</keyword>
<evidence type="ECO:0000256" key="10">
    <source>
        <dbReference type="ARBA" id="ARBA00039918"/>
    </source>
</evidence>
<comment type="caution">
    <text evidence="13">The sequence shown here is derived from an EMBL/GenBank/DDBJ whole genome shotgun (WGS) entry which is preliminary data.</text>
</comment>
<dbReference type="FunFam" id="1.20.1250.20:FF:000001">
    <property type="entry name" value="Dicarboxylate MFS transporter"/>
    <property type="match status" value="1"/>
</dbReference>
<evidence type="ECO:0000259" key="12">
    <source>
        <dbReference type="PROSITE" id="PS50850"/>
    </source>
</evidence>
<dbReference type="EMBL" id="VMNW02000017">
    <property type="protein sequence ID" value="KAA9161350.1"/>
    <property type="molecule type" value="Genomic_DNA"/>
</dbReference>
<dbReference type="InterPro" id="IPR005828">
    <property type="entry name" value="MFS_sugar_transport-like"/>
</dbReference>
<feature type="transmembrane region" description="Helical" evidence="11">
    <location>
        <begin position="350"/>
        <end position="369"/>
    </location>
</feature>
<feature type="transmembrane region" description="Helical" evidence="11">
    <location>
        <begin position="390"/>
        <end position="412"/>
    </location>
</feature>
<evidence type="ECO:0000256" key="5">
    <source>
        <dbReference type="ARBA" id="ARBA00022692"/>
    </source>
</evidence>
<evidence type="ECO:0000256" key="3">
    <source>
        <dbReference type="ARBA" id="ARBA00022448"/>
    </source>
</evidence>
<dbReference type="OrthoDB" id="8953821at2"/>
<feature type="transmembrane region" description="Helical" evidence="11">
    <location>
        <begin position="136"/>
        <end position="158"/>
    </location>
</feature>
<evidence type="ECO:0000256" key="1">
    <source>
        <dbReference type="ARBA" id="ARBA00004651"/>
    </source>
</evidence>
<comment type="subcellular location">
    <subcellularLocation>
        <location evidence="1">Cell membrane</location>
        <topology evidence="1">Multi-pass membrane protein</topology>
    </subcellularLocation>
</comment>
<name>A0A5N0V8G1_9PSEU</name>
<dbReference type="GO" id="GO:0015293">
    <property type="term" value="F:symporter activity"/>
    <property type="evidence" value="ECO:0007669"/>
    <property type="project" value="UniProtKB-KW"/>
</dbReference>
<feature type="transmembrane region" description="Helical" evidence="11">
    <location>
        <begin position="103"/>
        <end position="124"/>
    </location>
</feature>
<dbReference type="Gene3D" id="1.20.1250.20">
    <property type="entry name" value="MFS general substrate transporter like domains"/>
    <property type="match status" value="2"/>
</dbReference>
<evidence type="ECO:0000256" key="8">
    <source>
        <dbReference type="ARBA" id="ARBA00023136"/>
    </source>
</evidence>
<dbReference type="PANTHER" id="PTHR43045">
    <property type="entry name" value="SHIKIMATE TRANSPORTER"/>
    <property type="match status" value="1"/>
</dbReference>
<feature type="transmembrane region" description="Helical" evidence="11">
    <location>
        <begin position="260"/>
        <end position="283"/>
    </location>
</feature>
<keyword evidence="14" id="KW-1185">Reference proteome</keyword>
<comment type="similarity">
    <text evidence="2">Belongs to the major facilitator superfamily. Metabolite:H+ Symporter (MHS) family (TC 2.A.1.6) family.</text>
</comment>
<evidence type="ECO:0000256" key="11">
    <source>
        <dbReference type="SAM" id="Phobius"/>
    </source>
</evidence>
<keyword evidence="6" id="KW-0769">Symport</keyword>
<feature type="transmembrane region" description="Helical" evidence="11">
    <location>
        <begin position="295"/>
        <end position="313"/>
    </location>
</feature>
<feature type="transmembrane region" description="Helical" evidence="11">
    <location>
        <begin position="418"/>
        <end position="439"/>
    </location>
</feature>
<feature type="transmembrane region" description="Helical" evidence="11">
    <location>
        <begin position="170"/>
        <end position="191"/>
    </location>
</feature>
<evidence type="ECO:0000256" key="9">
    <source>
        <dbReference type="ARBA" id="ARBA00037295"/>
    </source>
</evidence>
<feature type="domain" description="Major facilitator superfamily (MFS) profile" evidence="12">
    <location>
        <begin position="30"/>
        <end position="441"/>
    </location>
</feature>
<accession>A0A5N0V8G1</accession>
<evidence type="ECO:0000256" key="2">
    <source>
        <dbReference type="ARBA" id="ARBA00008240"/>
    </source>
</evidence>
<dbReference type="Proteomes" id="UP000319769">
    <property type="component" value="Unassembled WGS sequence"/>
</dbReference>
<keyword evidence="8 11" id="KW-0472">Membrane</keyword>
<evidence type="ECO:0000256" key="6">
    <source>
        <dbReference type="ARBA" id="ARBA00022847"/>
    </source>
</evidence>
<protein>
    <recommendedName>
        <fullName evidence="10">Putative proline/betaine transporter</fullName>
    </recommendedName>
</protein>
<dbReference type="AlphaFoldDB" id="A0A5N0V8G1"/>
<keyword evidence="4" id="KW-1003">Cell membrane</keyword>
<dbReference type="PANTHER" id="PTHR43045:SF1">
    <property type="entry name" value="SHIKIMATE TRANSPORTER"/>
    <property type="match status" value="1"/>
</dbReference>
<dbReference type="SUPFAM" id="SSF103473">
    <property type="entry name" value="MFS general substrate transporter"/>
    <property type="match status" value="1"/>
</dbReference>
<evidence type="ECO:0000256" key="4">
    <source>
        <dbReference type="ARBA" id="ARBA00022475"/>
    </source>
</evidence>
<evidence type="ECO:0000313" key="14">
    <source>
        <dbReference type="Proteomes" id="UP000319769"/>
    </source>
</evidence>
<dbReference type="PROSITE" id="PS50850">
    <property type="entry name" value="MFS"/>
    <property type="match status" value="1"/>
</dbReference>
<reference evidence="13" key="1">
    <citation type="submission" date="2019-09" db="EMBL/GenBank/DDBJ databases">
        <authorList>
            <person name="Teo W.F.A."/>
            <person name="Duangmal K."/>
        </authorList>
    </citation>
    <scope>NUCLEOTIDE SEQUENCE [LARGE SCALE GENOMIC DNA]</scope>
    <source>
        <strain evidence="13">K81G1</strain>
    </source>
</reference>
<evidence type="ECO:0000313" key="13">
    <source>
        <dbReference type="EMBL" id="KAA9161350.1"/>
    </source>
</evidence>
<feature type="transmembrane region" description="Helical" evidence="11">
    <location>
        <begin position="203"/>
        <end position="226"/>
    </location>
</feature>